<protein>
    <submittedName>
        <fullName evidence="2">Uncharacterized protein</fullName>
    </submittedName>
</protein>
<accession>A0A2J6WH09</accession>
<keyword evidence="1" id="KW-0175">Coiled coil</keyword>
<sequence>MHLITEKIEDLKNRIKELETKGQLSRIQPLLNQLKEFIIQENRERTVCGMSLICAQCGKEGKACCGKNIEFKYSDELLLINLLYGVKIPEEPEFPDMCLFLNESGCVLFARDAFCINFICDKIKEQIPLEKLKKLRQLEGLHLNLQFQVEQMLKKFSGVYDFQNYNKLNYFRT</sequence>
<gene>
    <name evidence="2" type="ORF">C0186_06155</name>
</gene>
<evidence type="ECO:0000313" key="2">
    <source>
        <dbReference type="EMBL" id="PMP69674.1"/>
    </source>
</evidence>
<proteinExistence type="predicted"/>
<feature type="coiled-coil region" evidence="1">
    <location>
        <begin position="1"/>
        <end position="28"/>
    </location>
</feature>
<dbReference type="Proteomes" id="UP000242288">
    <property type="component" value="Unassembled WGS sequence"/>
</dbReference>
<organism evidence="2 3">
    <name type="scientific">Thermodesulfovibrio aggregans</name>
    <dbReference type="NCBI Taxonomy" id="86166"/>
    <lineage>
        <taxon>Bacteria</taxon>
        <taxon>Pseudomonadati</taxon>
        <taxon>Nitrospirota</taxon>
        <taxon>Thermodesulfovibrionia</taxon>
        <taxon>Thermodesulfovibrionales</taxon>
        <taxon>Thermodesulfovibrionaceae</taxon>
        <taxon>Thermodesulfovibrio</taxon>
    </lineage>
</organism>
<dbReference type="EMBL" id="PNIO01000055">
    <property type="protein sequence ID" value="PMP69674.1"/>
    <property type="molecule type" value="Genomic_DNA"/>
</dbReference>
<name>A0A2J6WH09_9BACT</name>
<evidence type="ECO:0000313" key="3">
    <source>
        <dbReference type="Proteomes" id="UP000242288"/>
    </source>
</evidence>
<reference evidence="2 3" key="1">
    <citation type="submission" date="2018-01" db="EMBL/GenBank/DDBJ databases">
        <title>Metagenomic assembled genomes from two thermal pools in the Uzon Caldera, Kamchatka, Russia.</title>
        <authorList>
            <person name="Wilkins L."/>
            <person name="Ettinger C."/>
        </authorList>
    </citation>
    <scope>NUCLEOTIDE SEQUENCE [LARGE SCALE GENOMIC DNA]</scope>
    <source>
        <strain evidence="2">ZAV-04</strain>
    </source>
</reference>
<dbReference type="AlphaFoldDB" id="A0A2J6WH09"/>
<comment type="caution">
    <text evidence="2">The sequence shown here is derived from an EMBL/GenBank/DDBJ whole genome shotgun (WGS) entry which is preliminary data.</text>
</comment>
<evidence type="ECO:0000256" key="1">
    <source>
        <dbReference type="SAM" id="Coils"/>
    </source>
</evidence>